<dbReference type="PROSITE" id="PS50191">
    <property type="entry name" value="CRAL_TRIO"/>
    <property type="match status" value="1"/>
</dbReference>
<dbReference type="GO" id="GO:0005886">
    <property type="term" value="C:plasma membrane"/>
    <property type="evidence" value="ECO:0007669"/>
    <property type="project" value="TreeGrafter"/>
</dbReference>
<proteinExistence type="inferred from homology"/>
<dbReference type="GO" id="GO:0046872">
    <property type="term" value="F:metal ion binding"/>
    <property type="evidence" value="ECO:0007669"/>
    <property type="project" value="UniProtKB-KW"/>
</dbReference>
<evidence type="ECO:0000256" key="15">
    <source>
        <dbReference type="ARBA" id="ARBA00024180"/>
    </source>
</evidence>
<dbReference type="Proteomes" id="UP000887226">
    <property type="component" value="Unassembled WGS sequence"/>
</dbReference>
<protein>
    <recommendedName>
        <fullName evidence="4 16">Phosphatidylinositol transfer protein SFH5</fullName>
        <shortName evidence="16">PITP SFH5</shortName>
    </recommendedName>
</protein>
<keyword evidence="13 16" id="KW-0472">Membrane</keyword>
<comment type="similarity">
    <text evidence="3 16">Belongs to the SFH5 family.</text>
</comment>
<dbReference type="InterPro" id="IPR001251">
    <property type="entry name" value="CRAL-TRIO_dom"/>
</dbReference>
<evidence type="ECO:0000259" key="18">
    <source>
        <dbReference type="PROSITE" id="PS50191"/>
    </source>
</evidence>
<dbReference type="Pfam" id="PF00650">
    <property type="entry name" value="CRAL_TRIO"/>
    <property type="match status" value="1"/>
</dbReference>
<dbReference type="CDD" id="cd00170">
    <property type="entry name" value="SEC14"/>
    <property type="match status" value="1"/>
</dbReference>
<name>A0A9P7Z2P2_9HELO</name>
<keyword evidence="12 16" id="KW-0445">Lipid transport</keyword>
<evidence type="ECO:0000256" key="10">
    <source>
        <dbReference type="ARBA" id="ARBA00022848"/>
    </source>
</evidence>
<evidence type="ECO:0000256" key="16">
    <source>
        <dbReference type="RuleBase" id="RU367059"/>
    </source>
</evidence>
<dbReference type="SUPFAM" id="SSF52087">
    <property type="entry name" value="CRAL/TRIO domain"/>
    <property type="match status" value="1"/>
</dbReference>
<dbReference type="GO" id="GO:0005789">
    <property type="term" value="C:endoplasmic reticulum membrane"/>
    <property type="evidence" value="ECO:0007669"/>
    <property type="project" value="UniProtKB-SubCell"/>
</dbReference>
<dbReference type="OrthoDB" id="75724at2759"/>
<dbReference type="Pfam" id="PF03765">
    <property type="entry name" value="CRAL_TRIO_N"/>
    <property type="match status" value="1"/>
</dbReference>
<evidence type="ECO:0000256" key="17">
    <source>
        <dbReference type="SAM" id="MobiDB-lite"/>
    </source>
</evidence>
<keyword evidence="11" id="KW-0408">Iron</keyword>
<evidence type="ECO:0000256" key="12">
    <source>
        <dbReference type="ARBA" id="ARBA00023055"/>
    </source>
</evidence>
<keyword evidence="20" id="KW-1185">Reference proteome</keyword>
<comment type="cofactor">
    <cofactor evidence="1">
        <name>heme b</name>
        <dbReference type="ChEBI" id="CHEBI:60344"/>
    </cofactor>
</comment>
<organism evidence="19 20">
    <name type="scientific">Calycina marina</name>
    <dbReference type="NCBI Taxonomy" id="1763456"/>
    <lineage>
        <taxon>Eukaryota</taxon>
        <taxon>Fungi</taxon>
        <taxon>Dikarya</taxon>
        <taxon>Ascomycota</taxon>
        <taxon>Pezizomycotina</taxon>
        <taxon>Leotiomycetes</taxon>
        <taxon>Helotiales</taxon>
        <taxon>Pezizellaceae</taxon>
        <taxon>Calycina</taxon>
    </lineage>
</organism>
<dbReference type="SUPFAM" id="SSF46938">
    <property type="entry name" value="CRAL/TRIO N-terminal domain"/>
    <property type="match status" value="1"/>
</dbReference>
<evidence type="ECO:0000313" key="19">
    <source>
        <dbReference type="EMBL" id="KAG9243740.1"/>
    </source>
</evidence>
<comment type="subcellular location">
    <subcellularLocation>
        <location evidence="16">Cytoplasm</location>
    </subcellularLocation>
    <subcellularLocation>
        <location evidence="2 16">Endoplasmic reticulum membrane</location>
        <topology evidence="2 16">Peripheral membrane protein</topology>
    </subcellularLocation>
    <subcellularLocation>
        <location evidence="16">Microsome membrane</location>
        <topology evidence="16">Peripheral membrane protein</topology>
    </subcellularLocation>
</comment>
<evidence type="ECO:0000256" key="3">
    <source>
        <dbReference type="ARBA" id="ARBA00006667"/>
    </source>
</evidence>
<dbReference type="GO" id="GO:0032541">
    <property type="term" value="C:cortical endoplasmic reticulum"/>
    <property type="evidence" value="ECO:0007669"/>
    <property type="project" value="TreeGrafter"/>
</dbReference>
<keyword evidence="6 16" id="KW-0963">Cytoplasm</keyword>
<dbReference type="InterPro" id="IPR036865">
    <property type="entry name" value="CRAL-TRIO_dom_sf"/>
</dbReference>
<dbReference type="GO" id="GO:0008526">
    <property type="term" value="F:phosphatidylinositol transfer activity"/>
    <property type="evidence" value="ECO:0007669"/>
    <property type="project" value="UniProtKB-UniRule"/>
</dbReference>
<evidence type="ECO:0000256" key="9">
    <source>
        <dbReference type="ARBA" id="ARBA00022824"/>
    </source>
</evidence>
<evidence type="ECO:0000256" key="14">
    <source>
        <dbReference type="ARBA" id="ARBA00024146"/>
    </source>
</evidence>
<dbReference type="InterPro" id="IPR042938">
    <property type="entry name" value="Sfh5"/>
</dbReference>
<evidence type="ECO:0000256" key="5">
    <source>
        <dbReference type="ARBA" id="ARBA00022448"/>
    </source>
</evidence>
<dbReference type="GO" id="GO:0043001">
    <property type="term" value="P:Golgi to plasma membrane protein transport"/>
    <property type="evidence" value="ECO:0007669"/>
    <property type="project" value="TreeGrafter"/>
</dbReference>
<feature type="domain" description="CRAL-TRIO" evidence="18">
    <location>
        <begin position="213"/>
        <end position="339"/>
    </location>
</feature>
<comment type="function">
    <text evidence="15">Non-classical phosphatidylinositol (PtdIns) transfer protein (PITP), which exhibits PtdIns-binding/transfer activity in the absence of detectable PtdCho-binding/transfer activity. Regulates PtdIns(4,5)P2 homeostasis at the plasma membrane. Heme-binding protein that may play a role in organic oxidant-induced stress responses.</text>
</comment>
<dbReference type="SMART" id="SM00516">
    <property type="entry name" value="SEC14"/>
    <property type="match status" value="1"/>
</dbReference>
<dbReference type="GO" id="GO:0005829">
    <property type="term" value="C:cytosol"/>
    <property type="evidence" value="ECO:0007669"/>
    <property type="project" value="TreeGrafter"/>
</dbReference>
<evidence type="ECO:0000256" key="13">
    <source>
        <dbReference type="ARBA" id="ARBA00023136"/>
    </source>
</evidence>
<evidence type="ECO:0000313" key="20">
    <source>
        <dbReference type="Proteomes" id="UP000887226"/>
    </source>
</evidence>
<keyword evidence="9 16" id="KW-0256">Endoplasmic reticulum</keyword>
<accession>A0A9P7Z2P2</accession>
<dbReference type="GO" id="GO:0017157">
    <property type="term" value="P:regulation of exocytosis"/>
    <property type="evidence" value="ECO:0007669"/>
    <property type="project" value="TreeGrafter"/>
</dbReference>
<keyword evidence="7" id="KW-0349">Heme</keyword>
<gene>
    <name evidence="19" type="ORF">BJ878DRAFT_422932</name>
</gene>
<comment type="catalytic activity">
    <reaction evidence="14">
        <text>a 1,2-diacyl-sn-glycero-3-phospho-(1D-myo-inositol)(in) = a 1,2-diacyl-sn-glycero-3-phospho-(1D-myo-inositol)(out)</text>
        <dbReference type="Rhea" id="RHEA:38691"/>
        <dbReference type="ChEBI" id="CHEBI:57880"/>
    </reaction>
    <physiologicalReaction direction="left-to-right" evidence="14">
        <dbReference type="Rhea" id="RHEA:38692"/>
    </physiologicalReaction>
</comment>
<reference evidence="19" key="1">
    <citation type="journal article" date="2021" name="IMA Fungus">
        <title>Genomic characterization of three marine fungi, including Emericellopsis atlantica sp. nov. with signatures of a generalist lifestyle and marine biomass degradation.</title>
        <authorList>
            <person name="Hagestad O.C."/>
            <person name="Hou L."/>
            <person name="Andersen J.H."/>
            <person name="Hansen E.H."/>
            <person name="Altermark B."/>
            <person name="Li C."/>
            <person name="Kuhnert E."/>
            <person name="Cox R.J."/>
            <person name="Crous P.W."/>
            <person name="Spatafora J.W."/>
            <person name="Lail K."/>
            <person name="Amirebrahimi M."/>
            <person name="Lipzen A."/>
            <person name="Pangilinan J."/>
            <person name="Andreopoulos W."/>
            <person name="Hayes R.D."/>
            <person name="Ng V."/>
            <person name="Grigoriev I.V."/>
            <person name="Jackson S.A."/>
            <person name="Sutton T.D.S."/>
            <person name="Dobson A.D.W."/>
            <person name="Rama T."/>
        </authorList>
    </citation>
    <scope>NUCLEOTIDE SEQUENCE</scope>
    <source>
        <strain evidence="19">TRa3180A</strain>
    </source>
</reference>
<evidence type="ECO:0000256" key="6">
    <source>
        <dbReference type="ARBA" id="ARBA00022490"/>
    </source>
</evidence>
<evidence type="ECO:0000256" key="11">
    <source>
        <dbReference type="ARBA" id="ARBA00023004"/>
    </source>
</evidence>
<dbReference type="InterPro" id="IPR036273">
    <property type="entry name" value="CRAL/TRIO_N_dom_sf"/>
</dbReference>
<dbReference type="Gene3D" id="3.40.525.10">
    <property type="entry name" value="CRAL-TRIO lipid binding domain"/>
    <property type="match status" value="1"/>
</dbReference>
<dbReference type="InterPro" id="IPR011074">
    <property type="entry name" value="CRAL/TRIO_N_dom"/>
</dbReference>
<dbReference type="PANTHER" id="PTHR47669:SF1">
    <property type="entry name" value="PHOSPHATIDYLINOSITOL TRANSFER PROTEIN SFH5"/>
    <property type="match status" value="1"/>
</dbReference>
<dbReference type="PANTHER" id="PTHR47669">
    <property type="entry name" value="PHOSPHATIDYLINOSITOL TRANSFER PROTEIN SFH5"/>
    <property type="match status" value="1"/>
</dbReference>
<evidence type="ECO:0000256" key="8">
    <source>
        <dbReference type="ARBA" id="ARBA00022723"/>
    </source>
</evidence>
<dbReference type="AlphaFoldDB" id="A0A9P7Z2P2"/>
<dbReference type="EMBL" id="MU253954">
    <property type="protein sequence ID" value="KAG9243740.1"/>
    <property type="molecule type" value="Genomic_DNA"/>
</dbReference>
<evidence type="ECO:0000256" key="1">
    <source>
        <dbReference type="ARBA" id="ARBA00001970"/>
    </source>
</evidence>
<feature type="region of interest" description="Disordered" evidence="17">
    <location>
        <begin position="1"/>
        <end position="27"/>
    </location>
</feature>
<evidence type="ECO:0000256" key="2">
    <source>
        <dbReference type="ARBA" id="ARBA00004406"/>
    </source>
</evidence>
<evidence type="ECO:0000256" key="7">
    <source>
        <dbReference type="ARBA" id="ARBA00022617"/>
    </source>
</evidence>
<sequence length="339" mass="36841">MSEKTKPLAARTDSFRNVPGPNSAENPIATNADIVKAETAAEVADSAAKLDDGVAKLNINENEAILAPVDKHDAPVDEKPKFAAPTTPLTKLFAELPAITTEAGHSEMWGVQLSDESDVPSSIVLEKFLRANTKDVEKAKAQLIQALKWRKSIDPAKLLADVRFDPAKFGGVGYVTTYAEGKEIVSWNIYGAVKDKKATFGNVEEFINWRSALMELSVQKLDLASATEKIPADGVDQYRMVQVHDYLSVSFFKMDPAVKAASKEVIATFSMAYPELLKEKFFVNVPVLMGWVSAAMKLFLSAETIKKFHPLTYGSALAGELSFGKELPTPYGGNGKPGL</sequence>
<keyword evidence="10 16" id="KW-0492">Microsome</keyword>
<keyword evidence="8" id="KW-0479">Metal-binding</keyword>
<keyword evidence="5 16" id="KW-0813">Transport</keyword>
<comment type="caution">
    <text evidence="19">The sequence shown here is derived from an EMBL/GenBank/DDBJ whole genome shotgun (WGS) entry which is preliminary data.</text>
</comment>
<evidence type="ECO:0000256" key="4">
    <source>
        <dbReference type="ARBA" id="ARBA00018320"/>
    </source>
</evidence>